<dbReference type="Proteomes" id="UP000676853">
    <property type="component" value="Unassembled WGS sequence"/>
</dbReference>
<protein>
    <submittedName>
        <fullName evidence="1">Uncharacterized protein</fullName>
    </submittedName>
</protein>
<sequence length="111" mass="12296">MWIGRAVDVPRAELIIETLSAVVLGYTGRTWDASNVPGDVRAVLLAAARREYTNPNRWTNVDKGAYKAARAPEAVTADLFTRTELSTLSRFRRTPGLHVIGSYRDHPWGSA</sequence>
<organism evidence="1 2">
    <name type="scientific">Tsukamurella paurometabola</name>
    <name type="common">Corynebacterium paurometabolum</name>
    <dbReference type="NCBI Taxonomy" id="2061"/>
    <lineage>
        <taxon>Bacteria</taxon>
        <taxon>Bacillati</taxon>
        <taxon>Actinomycetota</taxon>
        <taxon>Actinomycetes</taxon>
        <taxon>Mycobacteriales</taxon>
        <taxon>Tsukamurellaceae</taxon>
        <taxon>Tsukamurella</taxon>
    </lineage>
</organism>
<name>A0ABS5NJ28_TSUPA</name>
<dbReference type="EMBL" id="JAGXOE010000144">
    <property type="protein sequence ID" value="MBS4104309.1"/>
    <property type="molecule type" value="Genomic_DNA"/>
</dbReference>
<gene>
    <name evidence="1" type="ORF">KFZ73_24150</name>
</gene>
<evidence type="ECO:0000313" key="2">
    <source>
        <dbReference type="Proteomes" id="UP000676853"/>
    </source>
</evidence>
<comment type="caution">
    <text evidence="1">The sequence shown here is derived from an EMBL/GenBank/DDBJ whole genome shotgun (WGS) entry which is preliminary data.</text>
</comment>
<proteinExistence type="predicted"/>
<evidence type="ECO:0000313" key="1">
    <source>
        <dbReference type="EMBL" id="MBS4104309.1"/>
    </source>
</evidence>
<accession>A0ABS5NJ28</accession>
<dbReference type="RefSeq" id="WP_212555368.1">
    <property type="nucleotide sequence ID" value="NZ_JAGXOE010000144.1"/>
</dbReference>
<keyword evidence="2" id="KW-1185">Reference proteome</keyword>
<reference evidence="1 2" key="1">
    <citation type="submission" date="2021-04" db="EMBL/GenBank/DDBJ databases">
        <title>Whole genome sequence analysis of a thiophenic sulfur metabolizing bacteria.</title>
        <authorList>
            <person name="Akhtar N."/>
            <person name="Akram J."/>
            <person name="Aslam A."/>
        </authorList>
    </citation>
    <scope>NUCLEOTIDE SEQUENCE [LARGE SCALE GENOMIC DNA]</scope>
    <source>
        <strain evidence="1 2">3OW</strain>
    </source>
</reference>